<protein>
    <recommendedName>
        <fullName evidence="2">Macrodomain Ori protein</fullName>
    </recommendedName>
</protein>
<comment type="caution">
    <text evidence="4">The sequence shown here is derived from an EMBL/GenBank/DDBJ whole genome shotgun (WGS) entry which is preliminary data.</text>
</comment>
<gene>
    <name evidence="4" type="primary">maoP</name>
    <name evidence="4" type="ORF">ACFSJ3_09475</name>
</gene>
<evidence type="ECO:0000256" key="2">
    <source>
        <dbReference type="ARBA" id="ARBA00093628"/>
    </source>
</evidence>
<evidence type="ECO:0000256" key="1">
    <source>
        <dbReference type="ARBA" id="ARBA00093464"/>
    </source>
</evidence>
<reference evidence="5" key="1">
    <citation type="journal article" date="2019" name="Int. J. Syst. Evol. Microbiol.">
        <title>The Global Catalogue of Microorganisms (GCM) 10K type strain sequencing project: providing services to taxonomists for standard genome sequencing and annotation.</title>
        <authorList>
            <consortium name="The Broad Institute Genomics Platform"/>
            <consortium name="The Broad Institute Genome Sequencing Center for Infectious Disease"/>
            <person name="Wu L."/>
            <person name="Ma J."/>
        </authorList>
    </citation>
    <scope>NUCLEOTIDE SEQUENCE [LARGE SCALE GENOMIC DNA]</scope>
    <source>
        <strain evidence="5">CGMCC 1.10992</strain>
    </source>
</reference>
<evidence type="ECO:0000313" key="5">
    <source>
        <dbReference type="Proteomes" id="UP001597380"/>
    </source>
</evidence>
<evidence type="ECO:0000256" key="3">
    <source>
        <dbReference type="SAM" id="MobiDB-lite"/>
    </source>
</evidence>
<keyword evidence="5" id="KW-1185">Reference proteome</keyword>
<evidence type="ECO:0000313" key="4">
    <source>
        <dbReference type="EMBL" id="MFD2096213.1"/>
    </source>
</evidence>
<sequence length="127" mass="14439">MATKSFLAEKRFFDDKNYPRGFGRSGDFTKQEAMLLETHGRAFKAIYEGERAPATEEETAFLETFQKDTAPSTIEQKVWDKYIRRTSKRRVFTLFGSSKQSADESDDDSASDDLDVDDLDEAVGSKD</sequence>
<dbReference type="RefSeq" id="WP_345341324.1">
    <property type="nucleotide sequence ID" value="NZ_BAABLI010000017.1"/>
</dbReference>
<dbReference type="EMBL" id="JBHUHT010000011">
    <property type="protein sequence ID" value="MFD2096213.1"/>
    <property type="molecule type" value="Genomic_DNA"/>
</dbReference>
<dbReference type="InterPro" id="IPR007335">
    <property type="entry name" value="DUF413"/>
</dbReference>
<dbReference type="Pfam" id="PF04219">
    <property type="entry name" value="DUF413"/>
    <property type="match status" value="1"/>
</dbReference>
<feature type="region of interest" description="Disordered" evidence="3">
    <location>
        <begin position="97"/>
        <end position="127"/>
    </location>
</feature>
<comment type="similarity">
    <text evidence="1">Belongs to the MaoP family.</text>
</comment>
<dbReference type="Proteomes" id="UP001597380">
    <property type="component" value="Unassembled WGS sequence"/>
</dbReference>
<accession>A0ABW4XM55</accession>
<proteinExistence type="inferred from homology"/>
<organism evidence="4 5">
    <name type="scientific">Corallincola platygyrae</name>
    <dbReference type="NCBI Taxonomy" id="1193278"/>
    <lineage>
        <taxon>Bacteria</taxon>
        <taxon>Pseudomonadati</taxon>
        <taxon>Pseudomonadota</taxon>
        <taxon>Gammaproteobacteria</taxon>
        <taxon>Alteromonadales</taxon>
        <taxon>Psychromonadaceae</taxon>
        <taxon>Corallincola</taxon>
    </lineage>
</organism>
<feature type="compositionally biased region" description="Acidic residues" evidence="3">
    <location>
        <begin position="103"/>
        <end position="121"/>
    </location>
</feature>
<name>A0ABW4XM55_9GAMM</name>